<dbReference type="SUPFAM" id="SSF52172">
    <property type="entry name" value="CheY-like"/>
    <property type="match status" value="2"/>
</dbReference>
<dbReference type="Gene3D" id="3.40.50.2300">
    <property type="match status" value="2"/>
</dbReference>
<dbReference type="AlphaFoldDB" id="A0A0C1Z2P8"/>
<feature type="domain" description="Response regulatory" evidence="16">
    <location>
        <begin position="616"/>
        <end position="734"/>
    </location>
</feature>
<keyword evidence="14" id="KW-1133">Transmembrane helix</keyword>
<evidence type="ECO:0000256" key="9">
    <source>
        <dbReference type="ARBA" id="ARBA00064003"/>
    </source>
</evidence>
<dbReference type="SUPFAM" id="SSF55874">
    <property type="entry name" value="ATPase domain of HSP90 chaperone/DNA topoisomerase II/histidine kinase"/>
    <property type="match status" value="1"/>
</dbReference>
<dbReference type="PANTHER" id="PTHR45339:SF5">
    <property type="entry name" value="HISTIDINE KINASE"/>
    <property type="match status" value="1"/>
</dbReference>
<evidence type="ECO:0000256" key="3">
    <source>
        <dbReference type="ARBA" id="ARBA00022553"/>
    </source>
</evidence>
<dbReference type="SUPFAM" id="SSF47384">
    <property type="entry name" value="Homodimeric domain of signal transducing histidine kinase"/>
    <property type="match status" value="1"/>
</dbReference>
<dbReference type="InterPro" id="IPR003661">
    <property type="entry name" value="HisK_dim/P_dom"/>
</dbReference>
<dbReference type="Pfam" id="PF00512">
    <property type="entry name" value="HisKA"/>
    <property type="match status" value="1"/>
</dbReference>
<evidence type="ECO:0000256" key="8">
    <source>
        <dbReference type="ARBA" id="ARBA00023012"/>
    </source>
</evidence>
<evidence type="ECO:0000256" key="7">
    <source>
        <dbReference type="ARBA" id="ARBA00022840"/>
    </source>
</evidence>
<comment type="subunit">
    <text evidence="9">At low DSF concentrations, interacts with RpfF.</text>
</comment>
<keyword evidence="3 12" id="KW-0597">Phosphoprotein</keyword>
<dbReference type="CDD" id="cd16922">
    <property type="entry name" value="HATPase_EvgS-ArcB-TorS-like"/>
    <property type="match status" value="1"/>
</dbReference>
<evidence type="ECO:0000256" key="12">
    <source>
        <dbReference type="PROSITE-ProRule" id="PRU00169"/>
    </source>
</evidence>
<feature type="modified residue" description="Phosphohistidine" evidence="11">
    <location>
        <position position="810"/>
    </location>
</feature>
<keyword evidence="6 18" id="KW-0418">Kinase</keyword>
<keyword evidence="8" id="KW-0902">Two-component regulatory system</keyword>
<dbReference type="Pfam" id="PF01627">
    <property type="entry name" value="Hpt"/>
    <property type="match status" value="1"/>
</dbReference>
<name>A0A0C1Z2P8_9BACT</name>
<comment type="caution">
    <text evidence="18">The sequence shown here is derived from an EMBL/GenBank/DDBJ whole genome shotgun (WGS) entry which is preliminary data.</text>
</comment>
<dbReference type="Gene3D" id="3.30.565.10">
    <property type="entry name" value="Histidine kinase-like ATPase, C-terminal domain"/>
    <property type="match status" value="1"/>
</dbReference>
<dbReference type="FunFam" id="1.10.287.130:FF:000002">
    <property type="entry name" value="Two-component osmosensing histidine kinase"/>
    <property type="match status" value="1"/>
</dbReference>
<evidence type="ECO:0000256" key="10">
    <source>
        <dbReference type="ARBA" id="ARBA00068150"/>
    </source>
</evidence>
<dbReference type="CDD" id="cd00156">
    <property type="entry name" value="REC"/>
    <property type="match status" value="1"/>
</dbReference>
<gene>
    <name evidence="18" type="ORF">DB30_02610</name>
</gene>
<dbReference type="SMART" id="SM00388">
    <property type="entry name" value="HisKA"/>
    <property type="match status" value="1"/>
</dbReference>
<dbReference type="GO" id="GO:0005524">
    <property type="term" value="F:ATP binding"/>
    <property type="evidence" value="ECO:0007669"/>
    <property type="project" value="UniProtKB-KW"/>
</dbReference>
<dbReference type="InterPro" id="IPR004358">
    <property type="entry name" value="Sig_transdc_His_kin-like_C"/>
</dbReference>
<evidence type="ECO:0000256" key="14">
    <source>
        <dbReference type="SAM" id="Phobius"/>
    </source>
</evidence>
<dbReference type="InterPro" id="IPR001789">
    <property type="entry name" value="Sig_transdc_resp-reg_receiver"/>
</dbReference>
<dbReference type="PRINTS" id="PR00344">
    <property type="entry name" value="BCTRLSENSOR"/>
</dbReference>
<keyword evidence="14" id="KW-0812">Transmembrane</keyword>
<feature type="transmembrane region" description="Helical" evidence="14">
    <location>
        <begin position="122"/>
        <end position="140"/>
    </location>
</feature>
<dbReference type="PROSITE" id="PS50109">
    <property type="entry name" value="HIS_KIN"/>
    <property type="match status" value="1"/>
</dbReference>
<evidence type="ECO:0000256" key="2">
    <source>
        <dbReference type="ARBA" id="ARBA00012438"/>
    </source>
</evidence>
<dbReference type="RefSeq" id="WP_052559198.1">
    <property type="nucleotide sequence ID" value="NZ_JMCC02000192.1"/>
</dbReference>
<dbReference type="CDD" id="cd00088">
    <property type="entry name" value="HPT"/>
    <property type="match status" value="1"/>
</dbReference>
<feature type="domain" description="Histidine kinase" evidence="15">
    <location>
        <begin position="221"/>
        <end position="442"/>
    </location>
</feature>
<reference evidence="18 19" key="1">
    <citation type="submission" date="2014-12" db="EMBL/GenBank/DDBJ databases">
        <title>Genome assembly of Enhygromyxa salina DSM 15201.</title>
        <authorList>
            <person name="Sharma G."/>
            <person name="Subramanian S."/>
        </authorList>
    </citation>
    <scope>NUCLEOTIDE SEQUENCE [LARGE SCALE GENOMIC DNA]</scope>
    <source>
        <strain evidence="18 19">DSM 15201</strain>
    </source>
</reference>
<feature type="transmembrane region" description="Helical" evidence="14">
    <location>
        <begin position="97"/>
        <end position="116"/>
    </location>
</feature>
<feature type="transmembrane region" description="Helical" evidence="14">
    <location>
        <begin position="44"/>
        <end position="65"/>
    </location>
</feature>
<dbReference type="Gene3D" id="1.10.287.130">
    <property type="match status" value="1"/>
</dbReference>
<dbReference type="EC" id="2.7.13.3" evidence="2"/>
<evidence type="ECO:0000256" key="5">
    <source>
        <dbReference type="ARBA" id="ARBA00022741"/>
    </source>
</evidence>
<evidence type="ECO:0000256" key="1">
    <source>
        <dbReference type="ARBA" id="ARBA00000085"/>
    </source>
</evidence>
<keyword evidence="5" id="KW-0547">Nucleotide-binding</keyword>
<dbReference type="InterPro" id="IPR036097">
    <property type="entry name" value="HisK_dim/P_sf"/>
</dbReference>
<dbReference type="Gene3D" id="1.20.120.160">
    <property type="entry name" value="HPT domain"/>
    <property type="match status" value="1"/>
</dbReference>
<dbReference type="InterPro" id="IPR036641">
    <property type="entry name" value="HPT_dom_sf"/>
</dbReference>
<proteinExistence type="predicted"/>
<comment type="catalytic activity">
    <reaction evidence="1">
        <text>ATP + protein L-histidine = ADP + protein N-phospho-L-histidine.</text>
        <dbReference type="EC" id="2.7.13.3"/>
    </reaction>
</comment>
<feature type="region of interest" description="Disordered" evidence="13">
    <location>
        <begin position="734"/>
        <end position="757"/>
    </location>
</feature>
<dbReference type="InterPro" id="IPR005467">
    <property type="entry name" value="His_kinase_dom"/>
</dbReference>
<evidence type="ECO:0000256" key="11">
    <source>
        <dbReference type="PROSITE-ProRule" id="PRU00110"/>
    </source>
</evidence>
<dbReference type="PANTHER" id="PTHR45339">
    <property type="entry name" value="HYBRID SIGNAL TRANSDUCTION HISTIDINE KINASE J"/>
    <property type="match status" value="1"/>
</dbReference>
<dbReference type="Proteomes" id="UP000031599">
    <property type="component" value="Unassembled WGS sequence"/>
</dbReference>
<dbReference type="InterPro" id="IPR011006">
    <property type="entry name" value="CheY-like_superfamily"/>
</dbReference>
<dbReference type="GO" id="GO:0000155">
    <property type="term" value="F:phosphorelay sensor kinase activity"/>
    <property type="evidence" value="ECO:0007669"/>
    <property type="project" value="InterPro"/>
</dbReference>
<keyword evidence="4" id="KW-0808">Transferase</keyword>
<dbReference type="InterPro" id="IPR036890">
    <property type="entry name" value="HATPase_C_sf"/>
</dbReference>
<dbReference type="PROSITE" id="PS50110">
    <property type="entry name" value="RESPONSE_REGULATORY"/>
    <property type="match status" value="2"/>
</dbReference>
<dbReference type="PROSITE" id="PS50894">
    <property type="entry name" value="HPT"/>
    <property type="match status" value="1"/>
</dbReference>
<organism evidence="18 19">
    <name type="scientific">Enhygromyxa salina</name>
    <dbReference type="NCBI Taxonomy" id="215803"/>
    <lineage>
        <taxon>Bacteria</taxon>
        <taxon>Pseudomonadati</taxon>
        <taxon>Myxococcota</taxon>
        <taxon>Polyangia</taxon>
        <taxon>Nannocystales</taxon>
        <taxon>Nannocystaceae</taxon>
        <taxon>Enhygromyxa</taxon>
    </lineage>
</organism>
<dbReference type="Pfam" id="PF00072">
    <property type="entry name" value="Response_reg"/>
    <property type="match status" value="2"/>
</dbReference>
<feature type="domain" description="HPt" evidence="17">
    <location>
        <begin position="771"/>
        <end position="858"/>
    </location>
</feature>
<feature type="domain" description="Response regulatory" evidence="16">
    <location>
        <begin position="465"/>
        <end position="586"/>
    </location>
</feature>
<evidence type="ECO:0000259" key="16">
    <source>
        <dbReference type="PROSITE" id="PS50110"/>
    </source>
</evidence>
<dbReference type="SUPFAM" id="SSF47226">
    <property type="entry name" value="Histidine-containing phosphotransfer domain, HPT domain"/>
    <property type="match status" value="1"/>
</dbReference>
<dbReference type="SMART" id="SM00387">
    <property type="entry name" value="HATPase_c"/>
    <property type="match status" value="1"/>
</dbReference>
<protein>
    <recommendedName>
        <fullName evidence="10">Sensory/regulatory protein RpfC</fullName>
        <ecNumber evidence="2">2.7.13.3</ecNumber>
    </recommendedName>
</protein>
<keyword evidence="7" id="KW-0067">ATP-binding</keyword>
<evidence type="ECO:0000259" key="17">
    <source>
        <dbReference type="PROSITE" id="PS50894"/>
    </source>
</evidence>
<sequence length="858" mass="93104">MSSISQPREPGLLRRVAKRLLASSRKLLTPSVVACGGDELRRHLAALVFALSLALLVPLQLISHVLERNTLHTASSLGQWLGAMATLALLRFGAPTWMIAHAMAVVIVGPASVELVWAPDPIGAYTLGLVVAPTIVTLIAGAWHGWLWCGMCALSLVGLSVAPNTFPDAQAWAVGLTLTTVGLNAAIHVLELLRLRNIDELEAARDAAAAATEAKSWFLANMSHELRTPMNGVLGMLGLLLDTRLDDDQRDYAETAHASAVSLLDLLNDILDFSKIEAGQMALEIVAFDLRELIEDVLDQLAVLADEKDVELIARYPPDTPSSVRGDHGRIRQILLNLVGNAVKFTDAGHVLVSVHVSGKPGGPRTIRCEIEDTGIGIPKSQVGSIFEQFRQVDMSTTRNHPGTGLGLAIVSELVQLMGGEVGVRRNAARGSTFWFELQLELEPNPDSRSQHSASASPPELGGLRVLVIDDHPINRMVLREVLASWGVASTECDSGPTALELLHEAADAGQPYQLALLDFHMPNMNGLDLARTIKTDPQLSAPVLVMLSSMTHRASASDLLAAGCTAYLVKPVHQYDLLTTIATAWNQRGEQRPLITRVRGFGAPPKLQSRRLHARVLVVEDNAVNQKVAQHMLSDLGCRVDVAANGQEALELAEVVPYDLVFMDVQMPIMDGIAATAELRRREAEADRHLPIIAMTAHALASDRRRCLDAGMDDYISKPIRKRELLAQLREHIRAKPDQDPTTDSALDSTPPDERQPCDLDWLRRTYSADDAMVRALIKLFVDQAEVLVPAIRAAVEAGDIHAIERGAHKLKGSCGTIGAKPLYHLLSATPDEIVRDIGAIELAHAELAAYFAEQQR</sequence>
<keyword evidence="14" id="KW-0472">Membrane</keyword>
<dbReference type="FunFam" id="3.30.565.10:FF:000010">
    <property type="entry name" value="Sensor histidine kinase RcsC"/>
    <property type="match status" value="1"/>
</dbReference>
<evidence type="ECO:0000256" key="13">
    <source>
        <dbReference type="SAM" id="MobiDB-lite"/>
    </source>
</evidence>
<evidence type="ECO:0000256" key="4">
    <source>
        <dbReference type="ARBA" id="ARBA00022679"/>
    </source>
</evidence>
<evidence type="ECO:0000256" key="6">
    <source>
        <dbReference type="ARBA" id="ARBA00022777"/>
    </source>
</evidence>
<dbReference type="EMBL" id="JMCC02000192">
    <property type="protein sequence ID" value="KIG11719.1"/>
    <property type="molecule type" value="Genomic_DNA"/>
</dbReference>
<dbReference type="CDD" id="cd17546">
    <property type="entry name" value="REC_hyHK_CKI1_RcsC-like"/>
    <property type="match status" value="1"/>
</dbReference>
<accession>A0A0C1Z2P8</accession>
<dbReference type="GO" id="GO:0005886">
    <property type="term" value="C:plasma membrane"/>
    <property type="evidence" value="ECO:0007669"/>
    <property type="project" value="UniProtKB-SubCell"/>
</dbReference>
<evidence type="ECO:0000259" key="15">
    <source>
        <dbReference type="PROSITE" id="PS50109"/>
    </source>
</evidence>
<feature type="modified residue" description="4-aspartylphosphate" evidence="12">
    <location>
        <position position="519"/>
    </location>
</feature>
<dbReference type="InterPro" id="IPR003594">
    <property type="entry name" value="HATPase_dom"/>
</dbReference>
<dbReference type="SMART" id="SM00448">
    <property type="entry name" value="REC"/>
    <property type="match status" value="2"/>
</dbReference>
<dbReference type="InterPro" id="IPR008207">
    <property type="entry name" value="Sig_transdc_His_kin_Hpt_dom"/>
</dbReference>
<dbReference type="Pfam" id="PF02518">
    <property type="entry name" value="HATPase_c"/>
    <property type="match status" value="1"/>
</dbReference>
<feature type="modified residue" description="4-aspartylphosphate" evidence="12">
    <location>
        <position position="665"/>
    </location>
</feature>
<evidence type="ECO:0000313" key="19">
    <source>
        <dbReference type="Proteomes" id="UP000031599"/>
    </source>
</evidence>
<evidence type="ECO:0000313" key="18">
    <source>
        <dbReference type="EMBL" id="KIG11719.1"/>
    </source>
</evidence>